<dbReference type="Proteomes" id="UP000177001">
    <property type="component" value="Unassembled WGS sequence"/>
</dbReference>
<keyword evidence="1" id="KW-0812">Transmembrane</keyword>
<sequence length="99" mass="11185">MKTNKKTYIIWFVVLIVPPILVRIGVMSGNILLSEELSQLLTIITKIGLIALTIWYALKLKMKTAVSWGLGLSTLVPFMPWVSLIILLNSKVKMDDKEK</sequence>
<comment type="caution">
    <text evidence="2">The sequence shown here is derived from an EMBL/GenBank/DDBJ whole genome shotgun (WGS) entry which is preliminary data.</text>
</comment>
<gene>
    <name evidence="2" type="ORF">A3A91_02955</name>
</gene>
<accession>A0A1F6WXN0</accession>
<feature type="transmembrane region" description="Helical" evidence="1">
    <location>
        <begin position="65"/>
        <end position="88"/>
    </location>
</feature>
<protein>
    <submittedName>
        <fullName evidence="2">Uncharacterized protein</fullName>
    </submittedName>
</protein>
<name>A0A1F6WXN0_9BACT</name>
<evidence type="ECO:0000313" key="3">
    <source>
        <dbReference type="Proteomes" id="UP000177001"/>
    </source>
</evidence>
<proteinExistence type="predicted"/>
<dbReference type="AlphaFoldDB" id="A0A1F6WXN0"/>
<dbReference type="EMBL" id="MFUR01000013">
    <property type="protein sequence ID" value="OGI86646.1"/>
    <property type="molecule type" value="Genomic_DNA"/>
</dbReference>
<feature type="transmembrane region" description="Helical" evidence="1">
    <location>
        <begin position="7"/>
        <end position="26"/>
    </location>
</feature>
<organism evidence="2 3">
    <name type="scientific">Candidatus Nomurabacteria bacterium RIFCSPLOWO2_01_FULL_36_16</name>
    <dbReference type="NCBI Taxonomy" id="1801767"/>
    <lineage>
        <taxon>Bacteria</taxon>
        <taxon>Candidatus Nomuraibacteriota</taxon>
    </lineage>
</organism>
<keyword evidence="1" id="KW-1133">Transmembrane helix</keyword>
<evidence type="ECO:0000256" key="1">
    <source>
        <dbReference type="SAM" id="Phobius"/>
    </source>
</evidence>
<reference evidence="2 3" key="1">
    <citation type="journal article" date="2016" name="Nat. Commun.">
        <title>Thousands of microbial genomes shed light on interconnected biogeochemical processes in an aquifer system.</title>
        <authorList>
            <person name="Anantharaman K."/>
            <person name="Brown C.T."/>
            <person name="Hug L.A."/>
            <person name="Sharon I."/>
            <person name="Castelle C.J."/>
            <person name="Probst A.J."/>
            <person name="Thomas B.C."/>
            <person name="Singh A."/>
            <person name="Wilkins M.J."/>
            <person name="Karaoz U."/>
            <person name="Brodie E.L."/>
            <person name="Williams K.H."/>
            <person name="Hubbard S.S."/>
            <person name="Banfield J.F."/>
        </authorList>
    </citation>
    <scope>NUCLEOTIDE SEQUENCE [LARGE SCALE GENOMIC DNA]</scope>
</reference>
<evidence type="ECO:0000313" key="2">
    <source>
        <dbReference type="EMBL" id="OGI86646.1"/>
    </source>
</evidence>
<keyword evidence="1" id="KW-0472">Membrane</keyword>
<feature type="transmembrane region" description="Helical" evidence="1">
    <location>
        <begin position="38"/>
        <end position="58"/>
    </location>
</feature>